<dbReference type="InterPro" id="IPR005151">
    <property type="entry name" value="Tail-specific_protease"/>
</dbReference>
<feature type="chain" id="PRO_5038679556" description="Tail specific protease domain-containing protein" evidence="1">
    <location>
        <begin position="21"/>
        <end position="463"/>
    </location>
</feature>
<proteinExistence type="predicted"/>
<dbReference type="Pfam" id="PF03572">
    <property type="entry name" value="Peptidase_S41"/>
    <property type="match status" value="1"/>
</dbReference>
<evidence type="ECO:0000313" key="4">
    <source>
        <dbReference type="Proteomes" id="UP000824211"/>
    </source>
</evidence>
<feature type="signal peptide" evidence="1">
    <location>
        <begin position="1"/>
        <end position="20"/>
    </location>
</feature>
<comment type="caution">
    <text evidence="3">The sequence shown here is derived from an EMBL/GenBank/DDBJ whole genome shotgun (WGS) entry which is preliminary data.</text>
</comment>
<organism evidence="3 4">
    <name type="scientific">Candidatus Faecalibacterium faecipullorum</name>
    <dbReference type="NCBI Taxonomy" id="2838578"/>
    <lineage>
        <taxon>Bacteria</taxon>
        <taxon>Bacillati</taxon>
        <taxon>Bacillota</taxon>
        <taxon>Clostridia</taxon>
        <taxon>Eubacteriales</taxon>
        <taxon>Oscillospiraceae</taxon>
        <taxon>Faecalibacterium</taxon>
    </lineage>
</organism>
<evidence type="ECO:0000313" key="3">
    <source>
        <dbReference type="EMBL" id="HJB59803.1"/>
    </source>
</evidence>
<dbReference type="InterPro" id="IPR029045">
    <property type="entry name" value="ClpP/crotonase-like_dom_sf"/>
</dbReference>
<gene>
    <name evidence="3" type="ORF">H9771_09160</name>
</gene>
<dbReference type="PROSITE" id="PS51257">
    <property type="entry name" value="PROKAR_LIPOPROTEIN"/>
    <property type="match status" value="1"/>
</dbReference>
<dbReference type="EMBL" id="DWXX01000173">
    <property type="protein sequence ID" value="HJB59803.1"/>
    <property type="molecule type" value="Genomic_DNA"/>
</dbReference>
<dbReference type="AlphaFoldDB" id="A0A9D2S7F8"/>
<dbReference type="Gene3D" id="3.90.226.10">
    <property type="entry name" value="2-enoyl-CoA Hydratase, Chain A, domain 1"/>
    <property type="match status" value="1"/>
</dbReference>
<evidence type="ECO:0000259" key="2">
    <source>
        <dbReference type="Pfam" id="PF03572"/>
    </source>
</evidence>
<evidence type="ECO:0000256" key="1">
    <source>
        <dbReference type="SAM" id="SignalP"/>
    </source>
</evidence>
<reference evidence="3" key="2">
    <citation type="submission" date="2021-04" db="EMBL/GenBank/DDBJ databases">
        <authorList>
            <person name="Gilroy R."/>
        </authorList>
    </citation>
    <scope>NUCLEOTIDE SEQUENCE</scope>
    <source>
        <strain evidence="3">ChiHjej9B8-13557</strain>
    </source>
</reference>
<name>A0A9D2S7F8_9FIRM</name>
<accession>A0A9D2S7F8</accession>
<reference evidence="3" key="1">
    <citation type="journal article" date="2021" name="PeerJ">
        <title>Extensive microbial diversity within the chicken gut microbiome revealed by metagenomics and culture.</title>
        <authorList>
            <person name="Gilroy R."/>
            <person name="Ravi A."/>
            <person name="Getino M."/>
            <person name="Pursley I."/>
            <person name="Horton D.L."/>
            <person name="Alikhan N.F."/>
            <person name="Baker D."/>
            <person name="Gharbi K."/>
            <person name="Hall N."/>
            <person name="Watson M."/>
            <person name="Adriaenssens E.M."/>
            <person name="Foster-Nyarko E."/>
            <person name="Jarju S."/>
            <person name="Secka A."/>
            <person name="Antonio M."/>
            <person name="Oren A."/>
            <person name="Chaudhuri R.R."/>
            <person name="La Ragione R."/>
            <person name="Hildebrand F."/>
            <person name="Pallen M.J."/>
        </authorList>
    </citation>
    <scope>NUCLEOTIDE SEQUENCE</scope>
    <source>
        <strain evidence="3">ChiHjej9B8-13557</strain>
    </source>
</reference>
<dbReference type="SUPFAM" id="SSF52096">
    <property type="entry name" value="ClpP/crotonase"/>
    <property type="match status" value="1"/>
</dbReference>
<dbReference type="Proteomes" id="UP000824211">
    <property type="component" value="Unassembled WGS sequence"/>
</dbReference>
<keyword evidence="1" id="KW-0732">Signal</keyword>
<dbReference type="GO" id="GO:0006508">
    <property type="term" value="P:proteolysis"/>
    <property type="evidence" value="ECO:0007669"/>
    <property type="project" value="InterPro"/>
</dbReference>
<dbReference type="GO" id="GO:0008236">
    <property type="term" value="F:serine-type peptidase activity"/>
    <property type="evidence" value="ECO:0007669"/>
    <property type="project" value="InterPro"/>
</dbReference>
<feature type="domain" description="Tail specific protease" evidence="2">
    <location>
        <begin position="302"/>
        <end position="437"/>
    </location>
</feature>
<protein>
    <recommendedName>
        <fullName evidence="2">Tail specific protease domain-containing protein</fullName>
    </recommendedName>
</protein>
<sequence>MKRIAICCALALCLALTACAPALPPQPTLEELLAEVNAAHQAVQRPEVDAEQYLREGPDQETVARFTEGELTAFNSDAELTAAQAAEDVEYLFEAFRTLYGPYEYFGGDETFGAHKAELLAQLAEKDSWTAAEVQDLLLEGLRFFQDGHFNINGGKPNPPKVPFFFREAAFYKTEEGGYIREDGRRVASVDGCDDLDGLFKRSISQEGELVCYPVLLKEWTMTAQLQPCDEQLTVRYADGSAQTLTAEPFQRYSEEVDADNVTEYYKNGEIPVFALNMCDDAAADEADAAAIMVARAPVGMVDLRTNPGGSDLICNLWLRRYTHTERNNMYRNQYVMNVFSGPFSGADGWVENDGRVLIVLTGKRAASAAETFVDMAHNVENVLFIGENTSGAQVTSAAYHIQLPHSKCVVTMGYGLFVVPQDWDYYEELRGYEPDIWVPAAEAEELAVKWMKNLGAVGAPQE</sequence>